<dbReference type="GO" id="GO:0006260">
    <property type="term" value="P:DNA replication"/>
    <property type="evidence" value="ECO:0007669"/>
    <property type="project" value="InterPro"/>
</dbReference>
<reference evidence="4" key="1">
    <citation type="submission" date="2017-06" db="EMBL/GenBank/DDBJ databases">
        <title>Novel phages from South African skin metaviromes.</title>
        <authorList>
            <person name="van Zyl L.J."/>
            <person name="Abrahams Y."/>
            <person name="Stander E.A."/>
            <person name="Kirby B.M."/>
            <person name="Clavaud C."/>
            <person name="Farcet C."/>
            <person name="Breton L."/>
            <person name="Trindade M.I."/>
        </authorList>
    </citation>
    <scope>NUCLEOTIDE SEQUENCE</scope>
</reference>
<dbReference type="Pfam" id="PF00436">
    <property type="entry name" value="SSB"/>
    <property type="match status" value="1"/>
</dbReference>
<evidence type="ECO:0000256" key="3">
    <source>
        <dbReference type="SAM" id="MobiDB-lite"/>
    </source>
</evidence>
<dbReference type="GO" id="GO:0003697">
    <property type="term" value="F:single-stranded DNA binding"/>
    <property type="evidence" value="ECO:0007669"/>
    <property type="project" value="InterPro"/>
</dbReference>
<dbReference type="HAMAP" id="MF_00984">
    <property type="entry name" value="SSB"/>
    <property type="match status" value="1"/>
</dbReference>
<feature type="compositionally biased region" description="Low complexity" evidence="3">
    <location>
        <begin position="104"/>
        <end position="113"/>
    </location>
</feature>
<accession>A0A2H4J919</accession>
<keyword evidence="1 2" id="KW-0238">DNA-binding</keyword>
<dbReference type="InterPro" id="IPR000424">
    <property type="entry name" value="Primosome_PriB/ssb"/>
</dbReference>
<dbReference type="SUPFAM" id="SSF50249">
    <property type="entry name" value="Nucleic acid-binding proteins"/>
    <property type="match status" value="1"/>
</dbReference>
<feature type="region of interest" description="Disordered" evidence="3">
    <location>
        <begin position="99"/>
        <end position="142"/>
    </location>
</feature>
<dbReference type="EMBL" id="MF417907">
    <property type="protein sequence ID" value="ASN70493.1"/>
    <property type="molecule type" value="Genomic_DNA"/>
</dbReference>
<dbReference type="PANTHER" id="PTHR10302">
    <property type="entry name" value="SINGLE-STRANDED DNA-BINDING PROTEIN"/>
    <property type="match status" value="1"/>
</dbReference>
<sequence>MTNLTILTGRITKDLELKQAGQTQVTNFSLAVDNPFKRDDTSFFDIAAFGKTAQLLNDYCGKGSKILIEGNLKQDRFQDKEGNNRSVVRVIANRIEFLDSKGSNNQNNQPQQQHGQAPTGNNSFTNAERHSDLDISDDSLPF</sequence>
<organism evidence="4">
    <name type="scientific">uncultured Caudovirales phage</name>
    <dbReference type="NCBI Taxonomy" id="2100421"/>
    <lineage>
        <taxon>Viruses</taxon>
        <taxon>Duplodnaviria</taxon>
        <taxon>Heunggongvirae</taxon>
        <taxon>Uroviricota</taxon>
        <taxon>Caudoviricetes</taxon>
        <taxon>Peduoviridae</taxon>
        <taxon>Maltschvirus</taxon>
        <taxon>Maltschvirus maltsch</taxon>
    </lineage>
</organism>
<gene>
    <name evidence="4" type="ORF">7F7_53</name>
</gene>
<dbReference type="InterPro" id="IPR012340">
    <property type="entry name" value="NA-bd_OB-fold"/>
</dbReference>
<name>A0A2H4J919_9CAUD</name>
<dbReference type="CDD" id="cd04496">
    <property type="entry name" value="SSB_OBF"/>
    <property type="match status" value="1"/>
</dbReference>
<dbReference type="GO" id="GO:0009295">
    <property type="term" value="C:nucleoid"/>
    <property type="evidence" value="ECO:0007669"/>
    <property type="project" value="TreeGrafter"/>
</dbReference>
<proteinExistence type="inferred from homology"/>
<dbReference type="PROSITE" id="PS50935">
    <property type="entry name" value="SSB"/>
    <property type="match status" value="1"/>
</dbReference>
<protein>
    <recommendedName>
        <fullName evidence="2">Single-stranded DNA-binding protein</fullName>
    </recommendedName>
</protein>
<evidence type="ECO:0000256" key="2">
    <source>
        <dbReference type="PIRNR" id="PIRNR002070"/>
    </source>
</evidence>
<dbReference type="NCBIfam" id="TIGR00621">
    <property type="entry name" value="ssb"/>
    <property type="match status" value="1"/>
</dbReference>
<dbReference type="PANTHER" id="PTHR10302:SF27">
    <property type="entry name" value="SINGLE-STRANDED DNA-BINDING PROTEIN"/>
    <property type="match status" value="1"/>
</dbReference>
<dbReference type="InterPro" id="IPR011344">
    <property type="entry name" value="ssDNA-bd"/>
</dbReference>
<evidence type="ECO:0000313" key="4">
    <source>
        <dbReference type="EMBL" id="ASN70493.1"/>
    </source>
</evidence>
<feature type="compositionally biased region" description="Polar residues" evidence="3">
    <location>
        <begin position="114"/>
        <end position="126"/>
    </location>
</feature>
<dbReference type="Gene3D" id="2.40.50.140">
    <property type="entry name" value="Nucleic acid-binding proteins"/>
    <property type="match status" value="1"/>
</dbReference>
<evidence type="ECO:0000256" key="1">
    <source>
        <dbReference type="ARBA" id="ARBA00023125"/>
    </source>
</evidence>
<dbReference type="PIRSF" id="PIRSF002070">
    <property type="entry name" value="SSB"/>
    <property type="match status" value="1"/>
</dbReference>